<dbReference type="SUPFAM" id="SSF102114">
    <property type="entry name" value="Radical SAM enzymes"/>
    <property type="match status" value="1"/>
</dbReference>
<name>H5SKQ8_9ZZZZ</name>
<dbReference type="GO" id="GO:0003824">
    <property type="term" value="F:catalytic activity"/>
    <property type="evidence" value="ECO:0007669"/>
    <property type="project" value="InterPro"/>
</dbReference>
<dbReference type="InterPro" id="IPR006158">
    <property type="entry name" value="Cobalamin-bd"/>
</dbReference>
<dbReference type="Gene3D" id="3.80.30.20">
    <property type="entry name" value="tm_1862 like domain"/>
    <property type="match status" value="1"/>
</dbReference>
<dbReference type="CDD" id="cd02068">
    <property type="entry name" value="radical_SAM_B12_BD"/>
    <property type="match status" value="1"/>
</dbReference>
<evidence type="ECO:0000313" key="10">
    <source>
        <dbReference type="EMBL" id="BAL56744.1"/>
    </source>
</evidence>
<dbReference type="GO" id="GO:0031419">
    <property type="term" value="F:cobalamin binding"/>
    <property type="evidence" value="ECO:0007669"/>
    <property type="project" value="InterPro"/>
</dbReference>
<protein>
    <submittedName>
        <fullName evidence="10">Fe-S protein, radical SAM family</fullName>
    </submittedName>
</protein>
<dbReference type="GO" id="GO:0046872">
    <property type="term" value="F:metal ion binding"/>
    <property type="evidence" value="ECO:0007669"/>
    <property type="project" value="UniProtKB-KW"/>
</dbReference>
<dbReference type="GO" id="GO:0051539">
    <property type="term" value="F:4 iron, 4 sulfur cluster binding"/>
    <property type="evidence" value="ECO:0007669"/>
    <property type="project" value="UniProtKB-KW"/>
</dbReference>
<dbReference type="PROSITE" id="PS51918">
    <property type="entry name" value="RADICAL_SAM"/>
    <property type="match status" value="1"/>
</dbReference>
<dbReference type="Gene3D" id="3.40.50.280">
    <property type="entry name" value="Cobalamin-binding domain"/>
    <property type="match status" value="1"/>
</dbReference>
<dbReference type="SMART" id="SM00729">
    <property type="entry name" value="Elp3"/>
    <property type="match status" value="1"/>
</dbReference>
<keyword evidence="4" id="KW-0949">S-adenosyl-L-methionine</keyword>
<dbReference type="PANTHER" id="PTHR43409:SF7">
    <property type="entry name" value="BLL1977 PROTEIN"/>
    <property type="match status" value="1"/>
</dbReference>
<reference evidence="10" key="1">
    <citation type="journal article" date="2005" name="Environ. Microbiol.">
        <title>Genetic and functional properties of uncultivated thermophilic crenarchaeotes from a subsurface gold mine as revealed by analysis of genome fragments.</title>
        <authorList>
            <person name="Nunoura T."/>
            <person name="Hirayama H."/>
            <person name="Takami H."/>
            <person name="Oida H."/>
            <person name="Nishi S."/>
            <person name="Shimamura S."/>
            <person name="Suzuki Y."/>
            <person name="Inagaki F."/>
            <person name="Takai K."/>
            <person name="Nealson K.H."/>
            <person name="Horikoshi K."/>
        </authorList>
    </citation>
    <scope>NUCLEOTIDE SEQUENCE</scope>
</reference>
<proteinExistence type="predicted"/>
<keyword evidence="7" id="KW-0411">Iron-sulfur</keyword>
<evidence type="ECO:0000256" key="3">
    <source>
        <dbReference type="ARBA" id="ARBA00022679"/>
    </source>
</evidence>
<feature type="domain" description="B12-binding" evidence="8">
    <location>
        <begin position="2"/>
        <end position="135"/>
    </location>
</feature>
<dbReference type="Pfam" id="PF04055">
    <property type="entry name" value="Radical_SAM"/>
    <property type="match status" value="1"/>
</dbReference>
<evidence type="ECO:0000259" key="9">
    <source>
        <dbReference type="PROSITE" id="PS51918"/>
    </source>
</evidence>
<dbReference type="SFLD" id="SFLDS00029">
    <property type="entry name" value="Radical_SAM"/>
    <property type="match status" value="1"/>
</dbReference>
<keyword evidence="3" id="KW-0808">Transferase</keyword>
<dbReference type="AlphaFoldDB" id="H5SKQ8"/>
<evidence type="ECO:0000256" key="7">
    <source>
        <dbReference type="ARBA" id="ARBA00023014"/>
    </source>
</evidence>
<keyword evidence="2" id="KW-0489">Methyltransferase</keyword>
<evidence type="ECO:0000256" key="1">
    <source>
        <dbReference type="ARBA" id="ARBA00001966"/>
    </source>
</evidence>
<evidence type="ECO:0000259" key="8">
    <source>
        <dbReference type="PROSITE" id="PS51332"/>
    </source>
</evidence>
<evidence type="ECO:0000256" key="4">
    <source>
        <dbReference type="ARBA" id="ARBA00022691"/>
    </source>
</evidence>
<dbReference type="InterPro" id="IPR006638">
    <property type="entry name" value="Elp3/MiaA/NifB-like_rSAM"/>
</dbReference>
<dbReference type="SFLD" id="SFLDG01123">
    <property type="entry name" value="methyltransferase_(Class_B)"/>
    <property type="match status" value="1"/>
</dbReference>
<evidence type="ECO:0000256" key="5">
    <source>
        <dbReference type="ARBA" id="ARBA00022723"/>
    </source>
</evidence>
<organism evidence="10">
    <name type="scientific">uncultured prokaryote</name>
    <dbReference type="NCBI Taxonomy" id="198431"/>
    <lineage>
        <taxon>unclassified sequences</taxon>
        <taxon>environmental samples</taxon>
    </lineage>
</organism>
<dbReference type="InterPro" id="IPR007197">
    <property type="entry name" value="rSAM"/>
</dbReference>
<accession>H5SKQ8</accession>
<dbReference type="Pfam" id="PF02310">
    <property type="entry name" value="B12-binding"/>
    <property type="match status" value="1"/>
</dbReference>
<dbReference type="CDD" id="cd01335">
    <property type="entry name" value="Radical_SAM"/>
    <property type="match status" value="1"/>
</dbReference>
<dbReference type="InterPro" id="IPR051198">
    <property type="entry name" value="BchE-like"/>
</dbReference>
<dbReference type="InterPro" id="IPR023404">
    <property type="entry name" value="rSAM_horseshoe"/>
</dbReference>
<keyword evidence="5" id="KW-0479">Metal-binding</keyword>
<comment type="cofactor">
    <cofactor evidence="1">
        <name>[4Fe-4S] cluster</name>
        <dbReference type="ChEBI" id="CHEBI:49883"/>
    </cofactor>
</comment>
<gene>
    <name evidence="10" type="ORF">HGMM_F42G03C07</name>
</gene>
<sequence>MCPKVVLYNPQAVFYTMPLALLAVGSALDREQYEVVIVDGRLEADPVGAVLAHLEGALCLGVSVLTGRPIYDALRVSRAVKAVRPDLPVVWGGWHPSLFPCETLAEPSVDITVIAQGEETFGEIVARLSRGERSMQGVAGCAFRIGDEIVINPPRPLRDMNNLPPHDYTLIPVERYFALKRGKRQLDYISSQGCRFRCTFCADPYVYHRGWVGLAPERMGREIEALVRRYGVHEVAFQDETFFTSRARVEAIADEFIRRRLEIVWTGTLRADQGHRLDDHLLAKCVRSGLRRVMVGVESGSQEMLNRIKKDITLEQVWETAEKCLRHKIGVIYNIIVGFPGESDESVAASLDVAKRLRAMSPDFEVAIFFYKPYPGNPIADDLLRQGYRFPQTLEEWAEFDYIAGRSEWVTEEKWRLVENFKFYQRLAWGHNHNPLRWPFSLAARWRCQRDFYGFPVEKMVIERLRPAARLS</sequence>
<dbReference type="InterPro" id="IPR034466">
    <property type="entry name" value="Methyltransferase_Class_B"/>
</dbReference>
<dbReference type="EMBL" id="AP011757">
    <property type="protein sequence ID" value="BAL56744.1"/>
    <property type="molecule type" value="Genomic_DNA"/>
</dbReference>
<dbReference type="PANTHER" id="PTHR43409">
    <property type="entry name" value="ANAEROBIC MAGNESIUM-PROTOPORPHYRIN IX MONOMETHYL ESTER CYCLASE-RELATED"/>
    <property type="match status" value="1"/>
</dbReference>
<evidence type="ECO:0000256" key="2">
    <source>
        <dbReference type="ARBA" id="ARBA00022603"/>
    </source>
</evidence>
<feature type="domain" description="Radical SAM core" evidence="9">
    <location>
        <begin position="181"/>
        <end position="401"/>
    </location>
</feature>
<dbReference type="InterPro" id="IPR058240">
    <property type="entry name" value="rSAM_sf"/>
</dbReference>
<dbReference type="SFLD" id="SFLDG01082">
    <property type="entry name" value="B12-binding_domain_containing"/>
    <property type="match status" value="1"/>
</dbReference>
<reference evidence="10" key="2">
    <citation type="journal article" date="2012" name="PLoS ONE">
        <title>A Deeply Branching Thermophilic Bacterium with an Ancient Acetyl-CoA Pathway Dominates a Subsurface Ecosystem.</title>
        <authorList>
            <person name="Takami H."/>
            <person name="Noguchi H."/>
            <person name="Takaki Y."/>
            <person name="Uchiyama I."/>
            <person name="Toyoda A."/>
            <person name="Nishi S."/>
            <person name="Chee G.-J."/>
            <person name="Arai W."/>
            <person name="Nunoura T."/>
            <person name="Itoh T."/>
            <person name="Hattori M."/>
            <person name="Takai K."/>
        </authorList>
    </citation>
    <scope>NUCLEOTIDE SEQUENCE</scope>
</reference>
<evidence type="ECO:0000256" key="6">
    <source>
        <dbReference type="ARBA" id="ARBA00023004"/>
    </source>
</evidence>
<keyword evidence="6" id="KW-0408">Iron</keyword>
<dbReference type="PROSITE" id="PS51332">
    <property type="entry name" value="B12_BINDING"/>
    <property type="match status" value="1"/>
</dbReference>